<evidence type="ECO:0000313" key="2">
    <source>
        <dbReference type="Proteomes" id="UP000463983"/>
    </source>
</evidence>
<dbReference type="Proteomes" id="UP000463983">
    <property type="component" value="Chromosome"/>
</dbReference>
<dbReference type="EMBL" id="CP047901">
    <property type="protein sequence ID" value="QHO63349.1"/>
    <property type="molecule type" value="Genomic_DNA"/>
</dbReference>
<proteinExistence type="predicted"/>
<organism evidence="1 2">
    <name type="scientific">Candidatus Chazhemtobacterium aquaticus</name>
    <dbReference type="NCBI Taxonomy" id="2715735"/>
    <lineage>
        <taxon>Bacteria</taxon>
        <taxon>Candidatus Chazhemtobacteraceae</taxon>
        <taxon>Candidatus Chazhemtobacterium</taxon>
    </lineage>
</organism>
<keyword evidence="2" id="KW-1185">Reference proteome</keyword>
<dbReference type="AlphaFoldDB" id="A0A857N7J4"/>
<evidence type="ECO:0000313" key="1">
    <source>
        <dbReference type="EMBL" id="QHO63349.1"/>
    </source>
</evidence>
<sequence length="84" mass="9608">MYLKGVVAMVQVDSNRLGVAILHALIRHCFLNEDDLFQVVTEAEVLESETAVSRDEFDEALKQLEDNDLIVFGQVYADCWSRKF</sequence>
<accession>A0A857N7J4</accession>
<gene>
    <name evidence="1" type="ORF">MICH65_0368</name>
</gene>
<dbReference type="KEGG" id="caqa:MICH65_0368"/>
<reference evidence="2" key="1">
    <citation type="journal article" date="2020" name="Microorganisms">
        <title>Complete Genome of a Member of a New Bacterial Lineage in the Microgenomates Group Reveals an Unusual Nucleotide Composition Disparity Between Two Strands of DNA and Limited Metabolic Potential.</title>
        <authorList>
            <person name="Kadnikov V.V."/>
            <person name="Mardanov A.V."/>
            <person name="Beletsky A.V."/>
            <person name="Karnachuk O.V."/>
            <person name="Ravin N.V."/>
        </authorList>
    </citation>
    <scope>NUCLEOTIDE SEQUENCE [LARGE SCALE GENOMIC DNA]</scope>
</reference>
<protein>
    <submittedName>
        <fullName evidence="1">Uncharacterized protein</fullName>
    </submittedName>
</protein>
<dbReference type="RefSeq" id="WP_161931735.1">
    <property type="nucleotide sequence ID" value="NZ_CP047901.1"/>
</dbReference>
<name>A0A857N7J4_9BACT</name>